<dbReference type="AlphaFoldDB" id="A0A9P9ET02"/>
<reference evidence="6" key="1">
    <citation type="journal article" date="2021" name="Nat. Commun.">
        <title>Genetic determinants of endophytism in the Arabidopsis root mycobiome.</title>
        <authorList>
            <person name="Mesny F."/>
            <person name="Miyauchi S."/>
            <person name="Thiergart T."/>
            <person name="Pickel B."/>
            <person name="Atanasova L."/>
            <person name="Karlsson M."/>
            <person name="Huettel B."/>
            <person name="Barry K.W."/>
            <person name="Haridas S."/>
            <person name="Chen C."/>
            <person name="Bauer D."/>
            <person name="Andreopoulos W."/>
            <person name="Pangilinan J."/>
            <person name="LaButti K."/>
            <person name="Riley R."/>
            <person name="Lipzen A."/>
            <person name="Clum A."/>
            <person name="Drula E."/>
            <person name="Henrissat B."/>
            <person name="Kohler A."/>
            <person name="Grigoriev I.V."/>
            <person name="Martin F.M."/>
            <person name="Hacquard S."/>
        </authorList>
    </citation>
    <scope>NUCLEOTIDE SEQUENCE</scope>
    <source>
        <strain evidence="6">MPI-CAGE-AT-0147</strain>
    </source>
</reference>
<organism evidence="6 7">
    <name type="scientific">Dactylonectria macrodidyma</name>
    <dbReference type="NCBI Taxonomy" id="307937"/>
    <lineage>
        <taxon>Eukaryota</taxon>
        <taxon>Fungi</taxon>
        <taxon>Dikarya</taxon>
        <taxon>Ascomycota</taxon>
        <taxon>Pezizomycotina</taxon>
        <taxon>Sordariomycetes</taxon>
        <taxon>Hypocreomycetidae</taxon>
        <taxon>Hypocreales</taxon>
        <taxon>Nectriaceae</taxon>
        <taxon>Dactylonectria</taxon>
    </lineage>
</organism>
<comment type="similarity">
    <text evidence="2">Belongs to the ATP-dependent AMP-binding enzyme family.</text>
</comment>
<feature type="domain" description="AMP-dependent synthetase/ligase" evidence="4">
    <location>
        <begin position="46"/>
        <end position="405"/>
    </location>
</feature>
<gene>
    <name evidence="6" type="ORF">EDB81DRAFT_947910</name>
</gene>
<dbReference type="GO" id="GO:0016405">
    <property type="term" value="F:CoA-ligase activity"/>
    <property type="evidence" value="ECO:0007669"/>
    <property type="project" value="TreeGrafter"/>
</dbReference>
<evidence type="ECO:0000256" key="1">
    <source>
        <dbReference type="ARBA" id="ARBA00004924"/>
    </source>
</evidence>
<dbReference type="PANTHER" id="PTHR24096:SF149">
    <property type="entry name" value="AMP-BINDING DOMAIN-CONTAINING PROTEIN-RELATED"/>
    <property type="match status" value="1"/>
</dbReference>
<dbReference type="FunFam" id="3.40.50.12780:FF:000003">
    <property type="entry name" value="Long-chain-fatty-acid--CoA ligase FadD"/>
    <property type="match status" value="1"/>
</dbReference>
<dbReference type="InterPro" id="IPR025110">
    <property type="entry name" value="AMP-bd_C"/>
</dbReference>
<dbReference type="PROSITE" id="PS00455">
    <property type="entry name" value="AMP_BINDING"/>
    <property type="match status" value="1"/>
</dbReference>
<keyword evidence="3" id="KW-0436">Ligase</keyword>
<dbReference type="InterPro" id="IPR045851">
    <property type="entry name" value="AMP-bd_C_sf"/>
</dbReference>
<proteinExistence type="inferred from homology"/>
<dbReference type="SUPFAM" id="SSF56801">
    <property type="entry name" value="Acetyl-CoA synthetase-like"/>
    <property type="match status" value="1"/>
</dbReference>
<evidence type="ECO:0000259" key="4">
    <source>
        <dbReference type="Pfam" id="PF00501"/>
    </source>
</evidence>
<evidence type="ECO:0000256" key="2">
    <source>
        <dbReference type="ARBA" id="ARBA00006432"/>
    </source>
</evidence>
<dbReference type="CDD" id="cd05911">
    <property type="entry name" value="Firefly_Luc_like"/>
    <property type="match status" value="1"/>
</dbReference>
<comment type="pathway">
    <text evidence="1">Siderophore biosynthesis.</text>
</comment>
<dbReference type="InterPro" id="IPR042099">
    <property type="entry name" value="ANL_N_sf"/>
</dbReference>
<evidence type="ECO:0000256" key="3">
    <source>
        <dbReference type="ARBA" id="ARBA00022598"/>
    </source>
</evidence>
<dbReference type="Gene3D" id="3.30.300.30">
    <property type="match status" value="1"/>
</dbReference>
<dbReference type="PANTHER" id="PTHR24096">
    <property type="entry name" value="LONG-CHAIN-FATTY-ACID--COA LIGASE"/>
    <property type="match status" value="1"/>
</dbReference>
<protein>
    <submittedName>
        <fullName evidence="6">Uncharacterized protein</fullName>
    </submittedName>
</protein>
<dbReference type="EMBL" id="JAGMUV010000009">
    <property type="protein sequence ID" value="KAH7143885.1"/>
    <property type="molecule type" value="Genomic_DNA"/>
</dbReference>
<keyword evidence="7" id="KW-1185">Reference proteome</keyword>
<dbReference type="Pfam" id="PF13193">
    <property type="entry name" value="AMP-binding_C"/>
    <property type="match status" value="1"/>
</dbReference>
<dbReference type="InterPro" id="IPR020845">
    <property type="entry name" value="AMP-binding_CS"/>
</dbReference>
<dbReference type="OrthoDB" id="6509636at2759"/>
<dbReference type="InterPro" id="IPR000873">
    <property type="entry name" value="AMP-dep_synth/lig_dom"/>
</dbReference>
<feature type="domain" description="AMP-binding enzyme C-terminal" evidence="5">
    <location>
        <begin position="456"/>
        <end position="536"/>
    </location>
</feature>
<comment type="caution">
    <text evidence="6">The sequence shown here is derived from an EMBL/GenBank/DDBJ whole genome shotgun (WGS) entry which is preliminary data.</text>
</comment>
<sequence length="558" mass="61603">MPSNSRFADVDIPPVDVWSFYMEGSREFPDDHGMSSTCVYIAQKILVDGDTNRSYTFGQVKELSVSFGRGLKHVLKWNKGDVLGFFTPNHIDTVVVNLGVIWAGGVASPANPTYTAEELAHQLTDSNAKALVTHKAFIQTACKAAELASIPPDKIILLGDGKDEHGRFKHWTEVTADETWIKPGKPSIDPRKDLVYLVYSSGTTGLPKGVMLTHYNMVANSCQFSRFDPKLVSWEMDSQLGVLPFFHVYGLGVVLNVTLSTGVKCVVMAKFDLAQACQLIQDNKLTFMYVPPPIILALGKHPLVDKYDLSSLRFVNSAAAPLSRDLVDAVWERLQVSVKQGYGLSETSPAVTIQMFDEWARFQGSVGKLAPNMQAKVVDPEGKEVSPGTPGELLVKGPNVFQGYWNRPELNKDTFTKDGWFKTGDVMYMCPKGNFFVTDRIKELIKYKGFQVAPAELEAKLIGRKDIADVCVIGVWNEAEQTEVPRAYVVTSAGVDGGDELAQDIANWLSSRVAPPKKLRGGVRFLKEIPKSASGKILRRVLRDQVKKEEETGPLAKL</sequence>
<evidence type="ECO:0000313" key="6">
    <source>
        <dbReference type="EMBL" id="KAH7143885.1"/>
    </source>
</evidence>
<dbReference type="Gene3D" id="3.40.50.12780">
    <property type="entry name" value="N-terminal domain of ligase-like"/>
    <property type="match status" value="1"/>
</dbReference>
<dbReference type="Proteomes" id="UP000738349">
    <property type="component" value="Unassembled WGS sequence"/>
</dbReference>
<evidence type="ECO:0000259" key="5">
    <source>
        <dbReference type="Pfam" id="PF13193"/>
    </source>
</evidence>
<dbReference type="Pfam" id="PF00501">
    <property type="entry name" value="AMP-binding"/>
    <property type="match status" value="1"/>
</dbReference>
<name>A0A9P9ET02_9HYPO</name>
<evidence type="ECO:0000313" key="7">
    <source>
        <dbReference type="Proteomes" id="UP000738349"/>
    </source>
</evidence>
<accession>A0A9P9ET02</accession>